<feature type="compositionally biased region" description="Polar residues" evidence="7">
    <location>
        <begin position="169"/>
        <end position="190"/>
    </location>
</feature>
<dbReference type="SUPFAM" id="SSF57701">
    <property type="entry name" value="Zn2/Cys6 DNA-binding domain"/>
    <property type="match status" value="1"/>
</dbReference>
<dbReference type="CDD" id="cd00067">
    <property type="entry name" value="GAL4"/>
    <property type="match status" value="1"/>
</dbReference>
<keyword evidence="10" id="KW-1185">Reference proteome</keyword>
<keyword evidence="6" id="KW-0539">Nucleus</keyword>
<dbReference type="Pfam" id="PF00172">
    <property type="entry name" value="Zn_clus"/>
    <property type="match status" value="1"/>
</dbReference>
<proteinExistence type="predicted"/>
<dbReference type="InterPro" id="IPR036864">
    <property type="entry name" value="Zn2-C6_fun-type_DNA-bd_sf"/>
</dbReference>
<dbReference type="GO" id="GO:0000981">
    <property type="term" value="F:DNA-binding transcription factor activity, RNA polymerase II-specific"/>
    <property type="evidence" value="ECO:0007669"/>
    <property type="project" value="InterPro"/>
</dbReference>
<feature type="region of interest" description="Disordered" evidence="7">
    <location>
        <begin position="152"/>
        <end position="229"/>
    </location>
</feature>
<feature type="compositionally biased region" description="Low complexity" evidence="7">
    <location>
        <begin position="259"/>
        <end position="268"/>
    </location>
</feature>
<feature type="region of interest" description="Disordered" evidence="7">
    <location>
        <begin position="248"/>
        <end position="271"/>
    </location>
</feature>
<feature type="compositionally biased region" description="Basic and acidic residues" evidence="7">
    <location>
        <begin position="325"/>
        <end position="335"/>
    </location>
</feature>
<gene>
    <name evidence="9" type="ORF">CC85DRAFT_282270</name>
</gene>
<evidence type="ECO:0000313" key="10">
    <source>
        <dbReference type="Proteomes" id="UP000053611"/>
    </source>
</evidence>
<protein>
    <recommendedName>
        <fullName evidence="8">Zn(2)-C6 fungal-type domain-containing protein</fullName>
    </recommendedName>
</protein>
<dbReference type="Gene3D" id="4.10.240.10">
    <property type="entry name" value="Zn(2)-C6 fungal-type DNA-binding domain"/>
    <property type="match status" value="1"/>
</dbReference>
<feature type="region of interest" description="Disordered" evidence="7">
    <location>
        <begin position="291"/>
        <end position="353"/>
    </location>
</feature>
<organism evidence="9 10">
    <name type="scientific">Cutaneotrichosporon oleaginosum</name>
    <dbReference type="NCBI Taxonomy" id="879819"/>
    <lineage>
        <taxon>Eukaryota</taxon>
        <taxon>Fungi</taxon>
        <taxon>Dikarya</taxon>
        <taxon>Basidiomycota</taxon>
        <taxon>Agaricomycotina</taxon>
        <taxon>Tremellomycetes</taxon>
        <taxon>Trichosporonales</taxon>
        <taxon>Trichosporonaceae</taxon>
        <taxon>Cutaneotrichosporon</taxon>
    </lineage>
</organism>
<feature type="compositionally biased region" description="Polar residues" evidence="7">
    <location>
        <begin position="202"/>
        <end position="219"/>
    </location>
</feature>
<dbReference type="InterPro" id="IPR051089">
    <property type="entry name" value="prtT"/>
</dbReference>
<evidence type="ECO:0000256" key="3">
    <source>
        <dbReference type="ARBA" id="ARBA00023015"/>
    </source>
</evidence>
<evidence type="ECO:0000259" key="8">
    <source>
        <dbReference type="PROSITE" id="PS50048"/>
    </source>
</evidence>
<evidence type="ECO:0000256" key="1">
    <source>
        <dbReference type="ARBA" id="ARBA00004123"/>
    </source>
</evidence>
<name>A0A0J0XX56_9TREE</name>
<evidence type="ECO:0000256" key="6">
    <source>
        <dbReference type="ARBA" id="ARBA00023242"/>
    </source>
</evidence>
<evidence type="ECO:0000256" key="5">
    <source>
        <dbReference type="ARBA" id="ARBA00023163"/>
    </source>
</evidence>
<dbReference type="PROSITE" id="PS50048">
    <property type="entry name" value="ZN2_CY6_FUNGAL_2"/>
    <property type="match status" value="1"/>
</dbReference>
<dbReference type="SMART" id="SM00066">
    <property type="entry name" value="GAL4"/>
    <property type="match status" value="1"/>
</dbReference>
<evidence type="ECO:0000256" key="7">
    <source>
        <dbReference type="SAM" id="MobiDB-lite"/>
    </source>
</evidence>
<comment type="subcellular location">
    <subcellularLocation>
        <location evidence="1">Nucleus</location>
    </subcellularLocation>
</comment>
<dbReference type="STRING" id="879819.A0A0J0XX56"/>
<accession>A0A0J0XX56</accession>
<dbReference type="InterPro" id="IPR001138">
    <property type="entry name" value="Zn2Cys6_DnaBD"/>
</dbReference>
<sequence length="862" mass="95216">MNPHAFTRGYVPNQNRDRVAHQGFRRSSLSYGNGGTKDRDVYEGSTLARPPLPLGMTVKRGSRACVACRKGKNRCEPDPGDASSCRRCLLSGIPCVFEKAERREARSRDTESWPGEAEARVNTLEKSVEALANGQHQIQSMLQQILAMLPASTPGASGEGSSLPPILLHQSSATPPSVRSGTSPVQQSHAGQAYGARDHPRSPQNIASGRLSGQESAQSGKAWPKLPGYAPPDHRFGTYGIIPLESAAPSTNHSRRSSRSPSAHSVSSDTGVPVAPIQALQTLANAADRAAAVAEGRVHHEEVQMDDSERESEGRERQGRKRRRVTEGSGKEIHLRVRRQTKPDPTPRNPFPDVVTKGLVSEAEARDLWDIFFTGCHYFVPLWDKQYDVYESFVERTPFSTNGILAVAAKIRAGNGVLGPTFHRCLEEGQGIARSTLFGPIVRKEAVMAMLILSVWSQYGWLPVGHALRMGLDINLHRALDKLADTSEQRTEAEERDLVVSARIWLNCYLHEHLLALGTGKPLLLRDESSVRAARVLLDHPMTSETDASLVARVEMVNIRIYVSEQLNQLHGKADASTIAFVRRTFDEMEDWFFEWRGIHRSRHDEDSVLMRLLEVELHYGQLWTVCVAFRGCQWDKLNNDQRDLAFHAKDAAMSCLQIYLHSHTFRRHLKYATHDQLATVAFAAVFLLKIAMLYPLGVSLPTLSSCVSDVVHVLSSECYAERYALTLKLMLSSFRRKTGTMSTVPGSPRSRDVDNSEQPNGDRLQGGLQSLLTMPLGEADYSLLCDDLDNFSWPTEFSPSDLPTWLQDGSFADLGLPVDGSDALFLPLELANMFLPSGTAPSDNPYLFGLPGSGDVGAEAW</sequence>
<dbReference type="EMBL" id="KQ087180">
    <property type="protein sequence ID" value="KLT45651.1"/>
    <property type="molecule type" value="Genomic_DNA"/>
</dbReference>
<feature type="region of interest" description="Disordered" evidence="7">
    <location>
        <begin position="1"/>
        <end position="48"/>
    </location>
</feature>
<dbReference type="GO" id="GO:0005634">
    <property type="term" value="C:nucleus"/>
    <property type="evidence" value="ECO:0007669"/>
    <property type="project" value="UniProtKB-SubCell"/>
</dbReference>
<evidence type="ECO:0000256" key="2">
    <source>
        <dbReference type="ARBA" id="ARBA00022723"/>
    </source>
</evidence>
<dbReference type="GO" id="GO:0006351">
    <property type="term" value="P:DNA-templated transcription"/>
    <property type="evidence" value="ECO:0007669"/>
    <property type="project" value="InterPro"/>
</dbReference>
<dbReference type="SMART" id="SM00906">
    <property type="entry name" value="Fungal_trans"/>
    <property type="match status" value="1"/>
</dbReference>
<reference evidence="9 10" key="1">
    <citation type="submission" date="2015-03" db="EMBL/GenBank/DDBJ databases">
        <title>Genomics and transcriptomics of the oil-accumulating basidiomycete yeast T. oleaginosus allow insights into substrate utilization and the diverse evolutionary trajectories of mating systems in fungi.</title>
        <authorList>
            <consortium name="DOE Joint Genome Institute"/>
            <person name="Kourist R."/>
            <person name="Kracht O."/>
            <person name="Bracharz F."/>
            <person name="Lipzen A."/>
            <person name="Nolan M."/>
            <person name="Ohm R."/>
            <person name="Grigoriev I."/>
            <person name="Sun S."/>
            <person name="Heitman J."/>
            <person name="Bruck T."/>
            <person name="Nowrousian M."/>
        </authorList>
    </citation>
    <scope>NUCLEOTIDE SEQUENCE [LARGE SCALE GENOMIC DNA]</scope>
    <source>
        <strain evidence="9 10">IBC0246</strain>
    </source>
</reference>
<dbReference type="PANTHER" id="PTHR31845:SF17">
    <property type="entry name" value="ZN(II)2CYS6 TRANSCRIPTION FACTOR (EUROFUNG)"/>
    <property type="match status" value="1"/>
</dbReference>
<keyword evidence="4" id="KW-0238">DNA-binding</keyword>
<keyword evidence="2" id="KW-0479">Metal-binding</keyword>
<keyword evidence="5" id="KW-0804">Transcription</keyword>
<dbReference type="AlphaFoldDB" id="A0A0J0XX56"/>
<keyword evidence="3" id="KW-0805">Transcription regulation</keyword>
<dbReference type="GO" id="GO:0008270">
    <property type="term" value="F:zinc ion binding"/>
    <property type="evidence" value="ECO:0007669"/>
    <property type="project" value="InterPro"/>
</dbReference>
<dbReference type="PANTHER" id="PTHR31845">
    <property type="entry name" value="FINGER DOMAIN PROTEIN, PUTATIVE-RELATED"/>
    <property type="match status" value="1"/>
</dbReference>
<dbReference type="GO" id="GO:0000976">
    <property type="term" value="F:transcription cis-regulatory region binding"/>
    <property type="evidence" value="ECO:0007669"/>
    <property type="project" value="TreeGrafter"/>
</dbReference>
<evidence type="ECO:0000256" key="4">
    <source>
        <dbReference type="ARBA" id="ARBA00023125"/>
    </source>
</evidence>
<dbReference type="Proteomes" id="UP000053611">
    <property type="component" value="Unassembled WGS sequence"/>
</dbReference>
<feature type="region of interest" description="Disordered" evidence="7">
    <location>
        <begin position="739"/>
        <end position="765"/>
    </location>
</feature>
<evidence type="ECO:0000313" key="9">
    <source>
        <dbReference type="EMBL" id="KLT45651.1"/>
    </source>
</evidence>
<dbReference type="CDD" id="cd12148">
    <property type="entry name" value="fungal_TF_MHR"/>
    <property type="match status" value="1"/>
</dbReference>
<dbReference type="InterPro" id="IPR007219">
    <property type="entry name" value="XnlR_reg_dom"/>
</dbReference>
<dbReference type="PROSITE" id="PS00463">
    <property type="entry name" value="ZN2_CY6_FUNGAL_1"/>
    <property type="match status" value="1"/>
</dbReference>
<feature type="domain" description="Zn(2)-C6 fungal-type" evidence="8">
    <location>
        <begin position="64"/>
        <end position="97"/>
    </location>
</feature>
<dbReference type="OrthoDB" id="4454541at2759"/>